<proteinExistence type="predicted"/>
<organism evidence="2 3">
    <name type="scientific">Pontibacter saemangeumensis</name>
    <dbReference type="NCBI Taxonomy" id="1084525"/>
    <lineage>
        <taxon>Bacteria</taxon>
        <taxon>Pseudomonadati</taxon>
        <taxon>Bacteroidota</taxon>
        <taxon>Cytophagia</taxon>
        <taxon>Cytophagales</taxon>
        <taxon>Hymenobacteraceae</taxon>
        <taxon>Pontibacter</taxon>
    </lineage>
</organism>
<feature type="region of interest" description="Disordered" evidence="1">
    <location>
        <begin position="1"/>
        <end position="23"/>
    </location>
</feature>
<keyword evidence="3" id="KW-1185">Reference proteome</keyword>
<evidence type="ECO:0000256" key="1">
    <source>
        <dbReference type="SAM" id="MobiDB-lite"/>
    </source>
</evidence>
<comment type="caution">
    <text evidence="2">The sequence shown here is derived from an EMBL/GenBank/DDBJ whole genome shotgun (WGS) entry which is preliminary data.</text>
</comment>
<reference evidence="3" key="1">
    <citation type="journal article" date="2019" name="Int. J. Syst. Evol. Microbiol.">
        <title>The Global Catalogue of Microorganisms (GCM) 10K type strain sequencing project: providing services to taxonomists for standard genome sequencing and annotation.</title>
        <authorList>
            <consortium name="The Broad Institute Genomics Platform"/>
            <consortium name="The Broad Institute Genome Sequencing Center for Infectious Disease"/>
            <person name="Wu L."/>
            <person name="Ma J."/>
        </authorList>
    </citation>
    <scope>NUCLEOTIDE SEQUENCE [LARGE SCALE GENOMIC DNA]</scope>
    <source>
        <strain evidence="3">JCM 17926</strain>
    </source>
</reference>
<evidence type="ECO:0000313" key="3">
    <source>
        <dbReference type="Proteomes" id="UP001500552"/>
    </source>
</evidence>
<sequence length="69" mass="7885">MDVLVDMNSSLMNTEDGKPKASLHRQTELDMLLTPEFRSLVGKKFTLIHYRDLTWARGLEISKAAAKKH</sequence>
<evidence type="ECO:0000313" key="2">
    <source>
        <dbReference type="EMBL" id="GAA4432664.1"/>
    </source>
</evidence>
<protein>
    <submittedName>
        <fullName evidence="2">Uncharacterized protein</fullName>
    </submittedName>
</protein>
<dbReference type="Proteomes" id="UP001500552">
    <property type="component" value="Unassembled WGS sequence"/>
</dbReference>
<gene>
    <name evidence="2" type="ORF">GCM10023188_21300</name>
</gene>
<dbReference type="EMBL" id="BAABHC010000014">
    <property type="protein sequence ID" value="GAA4432664.1"/>
    <property type="molecule type" value="Genomic_DNA"/>
</dbReference>
<name>A0ABP8LQR3_9BACT</name>
<accession>A0ABP8LQR3</accession>